<accession>A0AAD6YA82</accession>
<evidence type="ECO:0000256" key="1">
    <source>
        <dbReference type="SAM" id="MobiDB-lite"/>
    </source>
</evidence>
<proteinExistence type="predicted"/>
<sequence length="497" mass="55823">MVRKGNCGNVTGQTRSQTKVVHSRRGFMGVPFSGQRKRDSGAPLMDVLGSAPPEESADWQSGRLEDLDVDKESKRTSATASIPNQPQEDGTDEVPARTLDADSDGLRELRARLVELNLGISRAKARRRGRLLRPNRLVEERNAIRRTLDSVAFYPILTLPQDIMEEIFYFCLPDDVLGDDRELVPDPHAAPLVLLRVCSCWRSIVLSTPRLWSSVRVNLRSQDSQHLQKSLSLLEYWLARARSRPLSVGVAYRNYEDNPSPERLIEVLTGSSERWQDVRLELPFKDLQRLNVIEGNVPMLRKLHIGPMDAYHGGMQGLHTVPITAFSEAPALREVHLVTGFPFTIELPLAQLRKLQVTSLSVCECLDILAASPSLVECSLSLRQSFDYMDATRIAPLQHLEVLILRTSRFHVDLLDCLTLPVLRELHFHVAAGAVVDECLEKIAAFLERSDAATHLKQIHFSGVIDLRGSKEIMELVQNGTRIGPPLDVGRRHLYID</sequence>
<comment type="caution">
    <text evidence="2">The sequence shown here is derived from an EMBL/GenBank/DDBJ whole genome shotgun (WGS) entry which is preliminary data.</text>
</comment>
<dbReference type="Proteomes" id="UP001219525">
    <property type="component" value="Unassembled WGS sequence"/>
</dbReference>
<evidence type="ECO:0000313" key="3">
    <source>
        <dbReference type="Proteomes" id="UP001219525"/>
    </source>
</evidence>
<feature type="compositionally biased region" description="Basic and acidic residues" evidence="1">
    <location>
        <begin position="63"/>
        <end position="75"/>
    </location>
</feature>
<evidence type="ECO:0008006" key="4">
    <source>
        <dbReference type="Google" id="ProtNLM"/>
    </source>
</evidence>
<name>A0AAD6YA82_9AGAR</name>
<dbReference type="AlphaFoldDB" id="A0AAD6YA82"/>
<organism evidence="2 3">
    <name type="scientific">Mycena pura</name>
    <dbReference type="NCBI Taxonomy" id="153505"/>
    <lineage>
        <taxon>Eukaryota</taxon>
        <taxon>Fungi</taxon>
        <taxon>Dikarya</taxon>
        <taxon>Basidiomycota</taxon>
        <taxon>Agaricomycotina</taxon>
        <taxon>Agaricomycetes</taxon>
        <taxon>Agaricomycetidae</taxon>
        <taxon>Agaricales</taxon>
        <taxon>Marasmiineae</taxon>
        <taxon>Mycenaceae</taxon>
        <taxon>Mycena</taxon>
    </lineage>
</organism>
<feature type="compositionally biased region" description="Polar residues" evidence="1">
    <location>
        <begin position="76"/>
        <end position="88"/>
    </location>
</feature>
<feature type="region of interest" description="Disordered" evidence="1">
    <location>
        <begin position="1"/>
        <end position="98"/>
    </location>
</feature>
<protein>
    <recommendedName>
        <fullName evidence="4">F-box domain-containing protein</fullName>
    </recommendedName>
</protein>
<dbReference type="EMBL" id="JARJCW010000035">
    <property type="protein sequence ID" value="KAJ7208059.1"/>
    <property type="molecule type" value="Genomic_DNA"/>
</dbReference>
<keyword evidence="3" id="KW-1185">Reference proteome</keyword>
<dbReference type="SUPFAM" id="SSF52047">
    <property type="entry name" value="RNI-like"/>
    <property type="match status" value="1"/>
</dbReference>
<evidence type="ECO:0000313" key="2">
    <source>
        <dbReference type="EMBL" id="KAJ7208059.1"/>
    </source>
</evidence>
<gene>
    <name evidence="2" type="ORF">GGX14DRAFT_499871</name>
</gene>
<feature type="compositionally biased region" description="Polar residues" evidence="1">
    <location>
        <begin position="8"/>
        <end position="20"/>
    </location>
</feature>
<reference evidence="2" key="1">
    <citation type="submission" date="2023-03" db="EMBL/GenBank/DDBJ databases">
        <title>Massive genome expansion in bonnet fungi (Mycena s.s.) driven by repeated elements and novel gene families across ecological guilds.</title>
        <authorList>
            <consortium name="Lawrence Berkeley National Laboratory"/>
            <person name="Harder C.B."/>
            <person name="Miyauchi S."/>
            <person name="Viragh M."/>
            <person name="Kuo A."/>
            <person name="Thoen E."/>
            <person name="Andreopoulos B."/>
            <person name="Lu D."/>
            <person name="Skrede I."/>
            <person name="Drula E."/>
            <person name="Henrissat B."/>
            <person name="Morin E."/>
            <person name="Kohler A."/>
            <person name="Barry K."/>
            <person name="LaButti K."/>
            <person name="Morin E."/>
            <person name="Salamov A."/>
            <person name="Lipzen A."/>
            <person name="Mereny Z."/>
            <person name="Hegedus B."/>
            <person name="Baldrian P."/>
            <person name="Stursova M."/>
            <person name="Weitz H."/>
            <person name="Taylor A."/>
            <person name="Grigoriev I.V."/>
            <person name="Nagy L.G."/>
            <person name="Martin F."/>
            <person name="Kauserud H."/>
        </authorList>
    </citation>
    <scope>NUCLEOTIDE SEQUENCE</scope>
    <source>
        <strain evidence="2">9144</strain>
    </source>
</reference>